<dbReference type="AlphaFoldDB" id="B8JBM4"/>
<evidence type="ECO:0000256" key="1">
    <source>
        <dbReference type="ARBA" id="ARBA00022723"/>
    </source>
</evidence>
<evidence type="ECO:0000256" key="2">
    <source>
        <dbReference type="ARBA" id="ARBA00023002"/>
    </source>
</evidence>
<dbReference type="Pfam" id="PF01058">
    <property type="entry name" value="Oxidored_q6"/>
    <property type="match status" value="1"/>
</dbReference>
<dbReference type="GO" id="GO:0051536">
    <property type="term" value="F:iron-sulfur cluster binding"/>
    <property type="evidence" value="ECO:0007669"/>
    <property type="project" value="UniProtKB-KW"/>
</dbReference>
<dbReference type="InterPro" id="IPR003813">
    <property type="entry name" value="MvhD/FlpD"/>
</dbReference>
<keyword evidence="8" id="KW-1185">Reference proteome</keyword>
<gene>
    <name evidence="7" type="ordered locus">A2cp1_4315</name>
</gene>
<dbReference type="Gene3D" id="3.40.50.700">
    <property type="entry name" value="NADH:ubiquinone oxidoreductase-like, 20kDa subunit"/>
    <property type="match status" value="1"/>
</dbReference>
<keyword evidence="4" id="KW-0411">Iron-sulfur</keyword>
<dbReference type="InterPro" id="IPR051349">
    <property type="entry name" value="Hydrogenase_assoc-protein"/>
</dbReference>
<dbReference type="GO" id="GO:0046872">
    <property type="term" value="F:metal ion binding"/>
    <property type="evidence" value="ECO:0007669"/>
    <property type="project" value="UniProtKB-KW"/>
</dbReference>
<dbReference type="EMBL" id="CP001359">
    <property type="protein sequence ID" value="ACL67632.1"/>
    <property type="molecule type" value="Genomic_DNA"/>
</dbReference>
<dbReference type="Proteomes" id="UP000007089">
    <property type="component" value="Chromosome"/>
</dbReference>
<dbReference type="InterPro" id="IPR006137">
    <property type="entry name" value="NADH_UbQ_OxRdtase-like_20kDa"/>
</dbReference>
<accession>B8JBM4</accession>
<feature type="domain" description="NADH:ubiquinone oxidoreductase-like 20kDa subunit" evidence="5">
    <location>
        <begin position="173"/>
        <end position="338"/>
    </location>
</feature>
<keyword evidence="2" id="KW-0560">Oxidoreductase</keyword>
<protein>
    <submittedName>
        <fullName evidence="7">Methyl-viologen-reducing hydrogenase delta subunit</fullName>
    </submittedName>
</protein>
<organism evidence="7 8">
    <name type="scientific">Anaeromyxobacter dehalogenans (strain ATCC BAA-258 / DSM 21875 / 2CP-1)</name>
    <dbReference type="NCBI Taxonomy" id="455488"/>
    <lineage>
        <taxon>Bacteria</taxon>
        <taxon>Pseudomonadati</taxon>
        <taxon>Myxococcota</taxon>
        <taxon>Myxococcia</taxon>
        <taxon>Myxococcales</taxon>
        <taxon>Cystobacterineae</taxon>
        <taxon>Anaeromyxobacteraceae</taxon>
        <taxon>Anaeromyxobacter</taxon>
    </lineage>
</organism>
<dbReference type="HOGENOM" id="CLU_561009_0_0_7"/>
<feature type="domain" description="F420-non-reducing hydrogenase iron-sulfur subunit D" evidence="6">
    <location>
        <begin position="7"/>
        <end position="129"/>
    </location>
</feature>
<dbReference type="RefSeq" id="WP_015935332.1">
    <property type="nucleotide sequence ID" value="NC_011891.1"/>
</dbReference>
<proteinExistence type="predicted"/>
<name>B8JBM4_ANAD2</name>
<evidence type="ECO:0000313" key="8">
    <source>
        <dbReference type="Proteomes" id="UP000007089"/>
    </source>
</evidence>
<keyword evidence="3" id="KW-0408">Iron</keyword>
<evidence type="ECO:0000313" key="7">
    <source>
        <dbReference type="EMBL" id="ACL67632.1"/>
    </source>
</evidence>
<keyword evidence="1" id="KW-0479">Metal-binding</keyword>
<evidence type="ECO:0000256" key="3">
    <source>
        <dbReference type="ARBA" id="ARBA00023004"/>
    </source>
</evidence>
<evidence type="ECO:0000259" key="5">
    <source>
        <dbReference type="Pfam" id="PF01058"/>
    </source>
</evidence>
<evidence type="ECO:0000256" key="4">
    <source>
        <dbReference type="ARBA" id="ARBA00023014"/>
    </source>
</evidence>
<dbReference type="SUPFAM" id="SSF56770">
    <property type="entry name" value="HydA/Nqo6-like"/>
    <property type="match status" value="1"/>
</dbReference>
<reference evidence="7" key="1">
    <citation type="submission" date="2009-01" db="EMBL/GenBank/DDBJ databases">
        <title>Complete sequence of Anaeromyxobacter dehalogenans 2CP-1.</title>
        <authorList>
            <consortium name="US DOE Joint Genome Institute"/>
            <person name="Lucas S."/>
            <person name="Copeland A."/>
            <person name="Lapidus A."/>
            <person name="Glavina del Rio T."/>
            <person name="Dalin E."/>
            <person name="Tice H."/>
            <person name="Bruce D."/>
            <person name="Goodwin L."/>
            <person name="Pitluck S."/>
            <person name="Saunders E."/>
            <person name="Brettin T."/>
            <person name="Detter J.C."/>
            <person name="Han C."/>
            <person name="Larimer F."/>
            <person name="Land M."/>
            <person name="Hauser L."/>
            <person name="Kyrpides N."/>
            <person name="Ovchinnikova G."/>
            <person name="Beliaev A.S."/>
            <person name="Richardson P."/>
        </authorList>
    </citation>
    <scope>NUCLEOTIDE SEQUENCE</scope>
    <source>
        <strain evidence="7">2CP-1</strain>
    </source>
</reference>
<dbReference type="Pfam" id="PF02662">
    <property type="entry name" value="FlpD"/>
    <property type="match status" value="1"/>
</dbReference>
<dbReference type="GO" id="GO:0016491">
    <property type="term" value="F:oxidoreductase activity"/>
    <property type="evidence" value="ECO:0007669"/>
    <property type="project" value="UniProtKB-KW"/>
</dbReference>
<dbReference type="PANTHER" id="PTHR42845">
    <property type="entry name" value="COENZYME F420-REDUCING HYDROGENASE, GAMMA SUBUNIT"/>
    <property type="match status" value="1"/>
</dbReference>
<dbReference type="InterPro" id="IPR037024">
    <property type="entry name" value="NiFe_Hase_small_N_sf"/>
</dbReference>
<dbReference type="KEGG" id="acp:A2cp1_4315"/>
<sequence>MAHEPRIVAFLCNGCAYAAADRAGQQRLEMPQSLLTVRVMCTGRVEPAFVLQAFREGADGVLVAGCHPGDCHYLDGNLRAAARGAVLAGALEQAGIEPARFRMTWAGANEAERLAGEVREMTAALRALGPLDYARRALDGAGAALAGADPAPAPLSPRAGGKPRVAFYWNASCGGCEEAVVDLGDGFAGLLERVEVVLWPVATDHKRADVEALPDGGIDLAFVNGAVRLDEQEDWARLLRRKARTLVAFGACAHLGGVVGLGNLSEPEALLEAAYRAPPSVANPDAPLPGGPVRVDGAALSLPVLLPRTLTLADVVPVDYTVPGCPPSPAVVQAALDALLGDAPPPRGAVLAPDVSLCEGCPRKGSRPERIALDALRRLATSAVDPDLCFLAQGLVCMGPATRQGCQPGCVEAGMPCRGCFGPLDGVRDAGAAMLSGFASLLGGADPAALGAAVPDPAGTFWRYSYAAALLPRRVRPAGPSGPEGEAGA</sequence>
<dbReference type="PANTHER" id="PTHR42845:SF2">
    <property type="entry name" value="F420-NON-REDUCING HYDROGENASE VHU SUBUNIT G"/>
    <property type="match status" value="1"/>
</dbReference>
<evidence type="ECO:0000259" key="6">
    <source>
        <dbReference type="Pfam" id="PF02662"/>
    </source>
</evidence>